<dbReference type="PRINTS" id="PR00385">
    <property type="entry name" value="P450"/>
</dbReference>
<dbReference type="InterPro" id="IPR001128">
    <property type="entry name" value="Cyt_P450"/>
</dbReference>
<dbReference type="InterPro" id="IPR036396">
    <property type="entry name" value="Cyt_P450_sf"/>
</dbReference>
<evidence type="ECO:0000256" key="2">
    <source>
        <dbReference type="ARBA" id="ARBA00023002"/>
    </source>
</evidence>
<feature type="transmembrane region" description="Helical" evidence="7">
    <location>
        <begin position="46"/>
        <end position="64"/>
    </location>
</feature>
<dbReference type="PRINTS" id="PR00463">
    <property type="entry name" value="EP450I"/>
</dbReference>
<keyword evidence="7" id="KW-1133">Transmembrane helix</keyword>
<keyword evidence="9" id="KW-1185">Reference proteome</keyword>
<reference evidence="8 9" key="1">
    <citation type="journal article" date="2018" name="New Phytol.">
        <title>Phylogenomics of Endogonaceae and evolution of mycorrhizas within Mucoromycota.</title>
        <authorList>
            <person name="Chang Y."/>
            <person name="Desiro A."/>
            <person name="Na H."/>
            <person name="Sandor L."/>
            <person name="Lipzen A."/>
            <person name="Clum A."/>
            <person name="Barry K."/>
            <person name="Grigoriev I.V."/>
            <person name="Martin F.M."/>
            <person name="Stajich J.E."/>
            <person name="Smith M.E."/>
            <person name="Bonito G."/>
            <person name="Spatafora J.W."/>
        </authorList>
    </citation>
    <scope>NUCLEOTIDE SEQUENCE [LARGE SCALE GENOMIC DNA]</scope>
    <source>
        <strain evidence="8 9">AD002</strain>
    </source>
</reference>
<evidence type="ECO:0000256" key="1">
    <source>
        <dbReference type="ARBA" id="ARBA00022723"/>
    </source>
</evidence>
<dbReference type="GO" id="GO:0016705">
    <property type="term" value="F:oxidoreductase activity, acting on paired donors, with incorporation or reduction of molecular oxygen"/>
    <property type="evidence" value="ECO:0007669"/>
    <property type="project" value="InterPro"/>
</dbReference>
<organism evidence="8 9">
    <name type="scientific">Jimgerdemannia flammicorona</name>
    <dbReference type="NCBI Taxonomy" id="994334"/>
    <lineage>
        <taxon>Eukaryota</taxon>
        <taxon>Fungi</taxon>
        <taxon>Fungi incertae sedis</taxon>
        <taxon>Mucoromycota</taxon>
        <taxon>Mucoromycotina</taxon>
        <taxon>Endogonomycetes</taxon>
        <taxon>Endogonales</taxon>
        <taxon>Endogonaceae</taxon>
        <taxon>Jimgerdemannia</taxon>
    </lineage>
</organism>
<evidence type="ECO:0000256" key="3">
    <source>
        <dbReference type="ARBA" id="ARBA00023004"/>
    </source>
</evidence>
<dbReference type="CDD" id="cd11065">
    <property type="entry name" value="CYP64-like"/>
    <property type="match status" value="1"/>
</dbReference>
<feature type="binding site" description="axial binding residue" evidence="5">
    <location>
        <position position="483"/>
    </location>
    <ligand>
        <name>heme</name>
        <dbReference type="ChEBI" id="CHEBI:30413"/>
    </ligand>
    <ligandPart>
        <name>Fe</name>
        <dbReference type="ChEBI" id="CHEBI:18248"/>
    </ligandPart>
</feature>
<keyword evidence="7" id="KW-0812">Transmembrane</keyword>
<dbReference type="EMBL" id="RBNJ01005792">
    <property type="protein sequence ID" value="RUS29001.1"/>
    <property type="molecule type" value="Genomic_DNA"/>
</dbReference>
<dbReference type="InterPro" id="IPR017972">
    <property type="entry name" value="Cyt_P450_CS"/>
</dbReference>
<comment type="similarity">
    <text evidence="6">Belongs to the cytochrome P450 family.</text>
</comment>
<gene>
    <name evidence="8" type="ORF">BC938DRAFT_481180</name>
</gene>
<dbReference type="InterPro" id="IPR050364">
    <property type="entry name" value="Cytochrome_P450_fung"/>
</dbReference>
<keyword evidence="7" id="KW-0472">Membrane</keyword>
<dbReference type="SUPFAM" id="SSF48264">
    <property type="entry name" value="Cytochrome P450"/>
    <property type="match status" value="1"/>
</dbReference>
<evidence type="ECO:0000256" key="7">
    <source>
        <dbReference type="SAM" id="Phobius"/>
    </source>
</evidence>
<dbReference type="PROSITE" id="PS00086">
    <property type="entry name" value="CYTOCHROME_P450"/>
    <property type="match status" value="1"/>
</dbReference>
<evidence type="ECO:0000256" key="5">
    <source>
        <dbReference type="PIRSR" id="PIRSR602401-1"/>
    </source>
</evidence>
<dbReference type="InterPro" id="IPR002401">
    <property type="entry name" value="Cyt_P450_E_grp-I"/>
</dbReference>
<dbReference type="PANTHER" id="PTHR46300:SF2">
    <property type="entry name" value="CYTOCHROME P450 MONOOXYGENASE ALNH-RELATED"/>
    <property type="match status" value="1"/>
</dbReference>
<evidence type="ECO:0000256" key="4">
    <source>
        <dbReference type="ARBA" id="ARBA00023033"/>
    </source>
</evidence>
<accession>A0A433QHI0</accession>
<dbReference type="AlphaFoldDB" id="A0A433QHI0"/>
<comment type="cofactor">
    <cofactor evidence="5">
        <name>heme</name>
        <dbReference type="ChEBI" id="CHEBI:30413"/>
    </cofactor>
</comment>
<dbReference type="Proteomes" id="UP000274822">
    <property type="component" value="Unassembled WGS sequence"/>
</dbReference>
<comment type="caution">
    <text evidence="8">The sequence shown here is derived from an EMBL/GenBank/DDBJ whole genome shotgun (WGS) entry which is preliminary data.</text>
</comment>
<proteinExistence type="inferred from homology"/>
<protein>
    <submittedName>
        <fullName evidence="8">Cytochrome P450</fullName>
    </submittedName>
</protein>
<sequence>MPYLDWYLFHLMANDWSWFRSTVATRPHPKDKSRPDPHFSLSQHTTMIPTILITLFIAFIGYYFSAPAKETDKLNNGKELPGPIGIPYFGNIFQIGLHQYISFSKWAQEYGPIFQIKLGVKRWVVVSDAAVAHELMVKRGTNYSARDHSFIMNEIVHPGSRGMLASSGEYWRKIRKLAHNGLAQKPVESYTPFIENESLELVRSLYNSALDPVIHFRLFTLNIILTTVYAKRFESPDDPTFLKLQSYIVDTIGFLGYDAIINLFPILRKLPLGLNKKARHLMANYFDLMKQFWDRFKEEHARGETKPCVASHVINHQDDDGLDDFDVHNMFIDVLGAGLDTTAITLSWMIALLANHPEMQARAHAELDAAIGRDRLPTLADQPNLPYIRAILRETLRYRPATGWLSIPHQSVQDDLYEGHLIPADTTVVANVYAMNMDPRRYAKPERFDPDRFLHVTESSAALANGPIGKRDHVTFGWGRRLCVGVHLAEAEGFLSLAQLLWCYRIEVEKGGVPPVVNEWQLGITMPPKPFRVKFAPRHEGVKEVIAK</sequence>
<evidence type="ECO:0000313" key="9">
    <source>
        <dbReference type="Proteomes" id="UP000274822"/>
    </source>
</evidence>
<dbReference type="GO" id="GO:0005506">
    <property type="term" value="F:iron ion binding"/>
    <property type="evidence" value="ECO:0007669"/>
    <property type="project" value="InterPro"/>
</dbReference>
<keyword evidence="1 5" id="KW-0479">Metal-binding</keyword>
<dbReference type="Pfam" id="PF00067">
    <property type="entry name" value="p450"/>
    <property type="match status" value="1"/>
</dbReference>
<dbReference type="GO" id="GO:0020037">
    <property type="term" value="F:heme binding"/>
    <property type="evidence" value="ECO:0007669"/>
    <property type="project" value="InterPro"/>
</dbReference>
<keyword evidence="3 5" id="KW-0408">Iron</keyword>
<dbReference type="GO" id="GO:0004497">
    <property type="term" value="F:monooxygenase activity"/>
    <property type="evidence" value="ECO:0007669"/>
    <property type="project" value="UniProtKB-KW"/>
</dbReference>
<name>A0A433QHI0_9FUNG</name>
<dbReference type="PANTHER" id="PTHR46300">
    <property type="entry name" value="P450, PUTATIVE (EUROFUNG)-RELATED-RELATED"/>
    <property type="match status" value="1"/>
</dbReference>
<keyword evidence="5 6" id="KW-0349">Heme</keyword>
<keyword evidence="2 6" id="KW-0560">Oxidoreductase</keyword>
<evidence type="ECO:0000313" key="8">
    <source>
        <dbReference type="EMBL" id="RUS29001.1"/>
    </source>
</evidence>
<keyword evidence="4 6" id="KW-0503">Monooxygenase</keyword>
<dbReference type="Gene3D" id="1.10.630.10">
    <property type="entry name" value="Cytochrome P450"/>
    <property type="match status" value="1"/>
</dbReference>
<evidence type="ECO:0000256" key="6">
    <source>
        <dbReference type="RuleBase" id="RU000461"/>
    </source>
</evidence>